<evidence type="ECO:0000259" key="2">
    <source>
        <dbReference type="Pfam" id="PF23265"/>
    </source>
</evidence>
<dbReference type="OMA" id="CEYLIRC"/>
<organism evidence="4 5">
    <name type="scientific">Helobdella robusta</name>
    <name type="common">Californian leech</name>
    <dbReference type="NCBI Taxonomy" id="6412"/>
    <lineage>
        <taxon>Eukaryota</taxon>
        <taxon>Metazoa</taxon>
        <taxon>Spiralia</taxon>
        <taxon>Lophotrochozoa</taxon>
        <taxon>Annelida</taxon>
        <taxon>Clitellata</taxon>
        <taxon>Hirudinea</taxon>
        <taxon>Rhynchobdellida</taxon>
        <taxon>Glossiphoniidae</taxon>
        <taxon>Helobdella</taxon>
    </lineage>
</organism>
<protein>
    <recommendedName>
        <fullName evidence="2">KY-like immunoglobulin-like domain-containing protein</fullName>
    </recommendedName>
</protein>
<accession>T1F739</accession>
<evidence type="ECO:0000256" key="1">
    <source>
        <dbReference type="SAM" id="MobiDB-lite"/>
    </source>
</evidence>
<dbReference type="PANTHER" id="PTHR47020">
    <property type="entry name" value="HILLARIN"/>
    <property type="match status" value="1"/>
</dbReference>
<feature type="region of interest" description="Disordered" evidence="1">
    <location>
        <begin position="1169"/>
        <end position="1194"/>
    </location>
</feature>
<proteinExistence type="predicted"/>
<feature type="domain" description="KY-like immunoglobulin-like" evidence="2">
    <location>
        <begin position="430"/>
        <end position="536"/>
    </location>
</feature>
<dbReference type="Proteomes" id="UP000015101">
    <property type="component" value="Unassembled WGS sequence"/>
</dbReference>
<dbReference type="KEGG" id="hro:HELRODRAFT_173674"/>
<dbReference type="STRING" id="6412.T1F739"/>
<name>T1F739_HELRO</name>
<dbReference type="OrthoDB" id="6080065at2759"/>
<dbReference type="Pfam" id="PF23265">
    <property type="entry name" value="Ig-like_KY"/>
    <property type="match status" value="2"/>
</dbReference>
<sequence length="1194" mass="138402">MGCGSSHNSKYNYKDFPTPDMLAEAQMEYQRYYYSKDKNDNTNKEKNKKVNFDGAPDPYPPRCRKSQIFNIQDYFHLDRRAKLTPFEMASDSYEKLVSYLVKTAKNDVGKARAIFVWIASQRLQQIMDYVGDRLPPSKSPLYSILHILVKQWGNGYSEIFSKMCKCAGIPCKIVKGKVKGSSYKLGEKVEGTNDYCLIFVDNDWRIVDPHWGSQYVINRVDDDDWDSVLHDDKRNKQSLNADEIEVGQICDDFYFLTDPEAIVYTHLACETANQLLARPVTEDEFWQMALLKDAFFDLEMTTVNYPKCIIHSDNGNVHLKFGLSSKIYSLFCYGLYKSSYDPKANIINGVNIDQYVLMEITKNQLDIKIYFPIIGKYKFELYGKNIEENKGFEVVCEYAIICSEPDLKFEPLPQNTRSEWGENGDTQSIGMVPINLKGGILKTDNGKINYGFKLTKSQMLLFSSKLINVQNKKENLKNCVRHYRKDDEVHFYIKCPQQGRYIHEISCKKPGERQYVNECNYLIESSQGCSDLSFYPDIENCHGQTGDMSQLTKSPVLQPVSHKESIIDPIEVDKEMILTMKSYETLSQMSAHLEKHYFLDSESEDCSNYAYLHQSGRDVKCYLNFLKVGFYKLNLLHNKEIAYQYLINVIEPNFKAVPYPERTSAWQSNYFIDEPKSYNLKAGEKINFMFTLPDAKEAIIEGKTYRQPLNKVNNGGDIWEKEIIVPTNEQTLNLKVVTSNKGPVNVLTYKVVKNSELDEMKQSVATEKKKTEEFLKEMEEQKENEERLMKKANKDKEEKYIKARDNYNKNKKYYEEEEEKLQQKEKELETVGQKSMDKTEKMTKRNANGHSGNKEHPSSTYYGGSGNNSKGKIIFSPEPSSRGTDSELDGREKHFRTYQIEGTEDWKLYHPKLSSNLALERLRECIRHRDKTLLKASIDSCHENGLKDHKEVRTATMKLYTFDARQRLESACLTKNPSAIRKELDGIYSQGLQRYLQNECREAGYLLESLERNNTNKNILNMDKKTMTEIRRYMNPPPTFHKIMQSTFLLLGEDEETTDSWRECQRLCNPQGSNGLNRKIILFDVAKVHPEIVSRSNQILEDVDISKVQTVSPGAGTFYVWTKGVIDEYETMYNLSEYKPASRERQKEIFGKINEEPIKNRNYYKSLVSGNTSREATSKSSRKTNSELEGTWRY</sequence>
<dbReference type="Gene3D" id="3.10.620.30">
    <property type="match status" value="1"/>
</dbReference>
<evidence type="ECO:0000313" key="4">
    <source>
        <dbReference type="EnsemblMetazoa" id="HelroP173674"/>
    </source>
</evidence>
<keyword evidence="5" id="KW-1185">Reference proteome</keyword>
<feature type="compositionally biased region" description="Basic and acidic residues" evidence="1">
    <location>
        <begin position="36"/>
        <end position="51"/>
    </location>
</feature>
<feature type="compositionally biased region" description="Basic and acidic residues" evidence="1">
    <location>
        <begin position="1184"/>
        <end position="1194"/>
    </location>
</feature>
<dbReference type="SUPFAM" id="SSF54001">
    <property type="entry name" value="Cysteine proteinases"/>
    <property type="match status" value="1"/>
</dbReference>
<reference evidence="3 5" key="2">
    <citation type="journal article" date="2013" name="Nature">
        <title>Insights into bilaterian evolution from three spiralian genomes.</title>
        <authorList>
            <person name="Simakov O."/>
            <person name="Marletaz F."/>
            <person name="Cho S.J."/>
            <person name="Edsinger-Gonzales E."/>
            <person name="Havlak P."/>
            <person name="Hellsten U."/>
            <person name="Kuo D.H."/>
            <person name="Larsson T."/>
            <person name="Lv J."/>
            <person name="Arendt D."/>
            <person name="Savage R."/>
            <person name="Osoegawa K."/>
            <person name="de Jong P."/>
            <person name="Grimwood J."/>
            <person name="Chapman J.A."/>
            <person name="Shapiro H."/>
            <person name="Aerts A."/>
            <person name="Otillar R.P."/>
            <person name="Terry A.Y."/>
            <person name="Boore J.L."/>
            <person name="Grigoriev I.V."/>
            <person name="Lindberg D.R."/>
            <person name="Seaver E.C."/>
            <person name="Weisblat D.A."/>
            <person name="Putnam N.H."/>
            <person name="Rokhsar D.S."/>
        </authorList>
    </citation>
    <scope>NUCLEOTIDE SEQUENCE</scope>
</reference>
<feature type="region of interest" description="Disordered" evidence="1">
    <location>
        <begin position="36"/>
        <end position="57"/>
    </location>
</feature>
<dbReference type="Gene3D" id="1.20.920.20">
    <property type="match status" value="1"/>
</dbReference>
<dbReference type="InterPro" id="IPR053041">
    <property type="entry name" value="Transglut-like_Superfamily_Mod"/>
</dbReference>
<reference evidence="4" key="3">
    <citation type="submission" date="2015-06" db="UniProtKB">
        <authorList>
            <consortium name="EnsemblMetazoa"/>
        </authorList>
    </citation>
    <scope>IDENTIFICATION</scope>
</reference>
<dbReference type="EMBL" id="KB096633">
    <property type="protein sequence ID" value="ESO03382.1"/>
    <property type="molecule type" value="Genomic_DNA"/>
</dbReference>
<evidence type="ECO:0000313" key="3">
    <source>
        <dbReference type="EMBL" id="ESO03382.1"/>
    </source>
</evidence>
<dbReference type="InterPro" id="IPR038765">
    <property type="entry name" value="Papain-like_cys_pep_sf"/>
</dbReference>
<dbReference type="InterPro" id="IPR056564">
    <property type="entry name" value="Ig-like_KY"/>
</dbReference>
<feature type="domain" description="KY-like immunoglobulin-like" evidence="2">
    <location>
        <begin position="283"/>
        <end position="413"/>
    </location>
</feature>
<feature type="compositionally biased region" description="Polar residues" evidence="1">
    <location>
        <begin position="1169"/>
        <end position="1179"/>
    </location>
</feature>
<dbReference type="CTD" id="20204638"/>
<dbReference type="GeneID" id="20204638"/>
<feature type="compositionally biased region" description="Basic and acidic residues" evidence="1">
    <location>
        <begin position="822"/>
        <end position="843"/>
    </location>
</feature>
<evidence type="ECO:0000313" key="5">
    <source>
        <dbReference type="Proteomes" id="UP000015101"/>
    </source>
</evidence>
<dbReference type="eggNOG" id="KOG4575">
    <property type="taxonomic scope" value="Eukaryota"/>
</dbReference>
<dbReference type="PANTHER" id="PTHR47020:SF1">
    <property type="entry name" value="HILLARIN"/>
    <property type="match status" value="1"/>
</dbReference>
<dbReference type="InParanoid" id="T1F739"/>
<feature type="region of interest" description="Disordered" evidence="1">
    <location>
        <begin position="822"/>
        <end position="870"/>
    </location>
</feature>
<reference evidence="5" key="1">
    <citation type="submission" date="2012-12" db="EMBL/GenBank/DDBJ databases">
        <authorList>
            <person name="Hellsten U."/>
            <person name="Grimwood J."/>
            <person name="Chapman J.A."/>
            <person name="Shapiro H."/>
            <person name="Aerts A."/>
            <person name="Otillar R.P."/>
            <person name="Terry A.Y."/>
            <person name="Boore J.L."/>
            <person name="Simakov O."/>
            <person name="Marletaz F."/>
            <person name="Cho S.-J."/>
            <person name="Edsinger-Gonzales E."/>
            <person name="Havlak P."/>
            <person name="Kuo D.-H."/>
            <person name="Larsson T."/>
            <person name="Lv J."/>
            <person name="Arendt D."/>
            <person name="Savage R."/>
            <person name="Osoegawa K."/>
            <person name="de Jong P."/>
            <person name="Lindberg D.R."/>
            <person name="Seaver E.C."/>
            <person name="Weisblat D.A."/>
            <person name="Putnam N.H."/>
            <person name="Grigoriev I.V."/>
            <person name="Rokhsar D.S."/>
        </authorList>
    </citation>
    <scope>NUCLEOTIDE SEQUENCE</scope>
</reference>
<dbReference type="EMBL" id="AMQM01004667">
    <property type="status" value="NOT_ANNOTATED_CDS"/>
    <property type="molecule type" value="Genomic_DNA"/>
</dbReference>
<gene>
    <name evidence="4" type="primary">20204638</name>
    <name evidence="3" type="ORF">HELRODRAFT_173674</name>
</gene>
<dbReference type="HOGENOM" id="CLU_292449_0_0_1"/>
<dbReference type="AlphaFoldDB" id="T1F739"/>
<dbReference type="RefSeq" id="XP_009018530.1">
    <property type="nucleotide sequence ID" value="XM_009020282.1"/>
</dbReference>
<dbReference type="GO" id="GO:0005737">
    <property type="term" value="C:cytoplasm"/>
    <property type="evidence" value="ECO:0000318"/>
    <property type="project" value="GO_Central"/>
</dbReference>
<dbReference type="EnsemblMetazoa" id="HelroT173674">
    <property type="protein sequence ID" value="HelroP173674"/>
    <property type="gene ID" value="HelroG173674"/>
</dbReference>